<keyword evidence="2" id="KW-1133">Transmembrane helix</keyword>
<keyword evidence="4" id="KW-1185">Reference proteome</keyword>
<proteinExistence type="predicted"/>
<dbReference type="EMBL" id="FNFC01000004">
    <property type="protein sequence ID" value="SDJ50165.1"/>
    <property type="molecule type" value="Genomic_DNA"/>
</dbReference>
<reference evidence="3 4" key="1">
    <citation type="submission" date="2016-10" db="EMBL/GenBank/DDBJ databases">
        <authorList>
            <person name="de Groot N.N."/>
        </authorList>
    </citation>
    <scope>NUCLEOTIDE SEQUENCE [LARGE SCALE GENOMIC DNA]</scope>
    <source>
        <strain evidence="3 4">IBRC-M10015</strain>
    </source>
</reference>
<dbReference type="AlphaFoldDB" id="A0A1G8UAF8"/>
<keyword evidence="2" id="KW-0812">Transmembrane</keyword>
<feature type="compositionally biased region" description="Low complexity" evidence="1">
    <location>
        <begin position="18"/>
        <end position="27"/>
    </location>
</feature>
<evidence type="ECO:0000313" key="3">
    <source>
        <dbReference type="EMBL" id="SDJ50165.1"/>
    </source>
</evidence>
<evidence type="ECO:0000313" key="4">
    <source>
        <dbReference type="Proteomes" id="UP000198856"/>
    </source>
</evidence>
<dbReference type="Proteomes" id="UP000198856">
    <property type="component" value="Unassembled WGS sequence"/>
</dbReference>
<feature type="transmembrane region" description="Helical" evidence="2">
    <location>
        <begin position="65"/>
        <end position="83"/>
    </location>
</feature>
<feature type="transmembrane region" description="Helical" evidence="2">
    <location>
        <begin position="114"/>
        <end position="136"/>
    </location>
</feature>
<accession>A0A1G8UAF8</accession>
<evidence type="ECO:0000256" key="1">
    <source>
        <dbReference type="SAM" id="MobiDB-lite"/>
    </source>
</evidence>
<organism evidence="3 4">
    <name type="scientific">Halovenus aranensis</name>
    <dbReference type="NCBI Taxonomy" id="890420"/>
    <lineage>
        <taxon>Archaea</taxon>
        <taxon>Methanobacteriati</taxon>
        <taxon>Methanobacteriota</taxon>
        <taxon>Stenosarchaea group</taxon>
        <taxon>Halobacteria</taxon>
        <taxon>Halobacteriales</taxon>
        <taxon>Haloarculaceae</taxon>
        <taxon>Halovenus</taxon>
    </lineage>
</organism>
<dbReference type="STRING" id="890420.SAMN05216226_104113"/>
<dbReference type="OrthoDB" id="214875at2157"/>
<keyword evidence="2" id="KW-0472">Membrane</keyword>
<feature type="transmembrane region" description="Helical" evidence="2">
    <location>
        <begin position="142"/>
        <end position="161"/>
    </location>
</feature>
<feature type="transmembrane region" description="Helical" evidence="2">
    <location>
        <begin position="89"/>
        <end position="107"/>
    </location>
</feature>
<gene>
    <name evidence="3" type="ORF">SAMN05216226_104113</name>
</gene>
<protein>
    <submittedName>
        <fullName evidence="3">Uncharacterized protein</fullName>
    </submittedName>
</protein>
<feature type="region of interest" description="Disordered" evidence="1">
    <location>
        <begin position="1"/>
        <end position="47"/>
    </location>
</feature>
<evidence type="ECO:0000256" key="2">
    <source>
        <dbReference type="SAM" id="Phobius"/>
    </source>
</evidence>
<name>A0A1G8UAF8_9EURY</name>
<sequence>MSERQRQQTDDVDDVDLSVDVGTGLDDSSGGFDEPVEPPAESDTSRGTIGSFYDRTLGSVLSSRGLVVALVVTLVFTVLSGLIPFLGLLGNILGIGVAGFVYGAIASESRYVELLVAGGVVGGGSALLGNLLVITFGSMTGLLGAGLAGGAIAAVVGHYFGRDFRDGLTREV</sequence>
<dbReference type="RefSeq" id="WP_092700230.1">
    <property type="nucleotide sequence ID" value="NZ_FNFC01000004.1"/>
</dbReference>